<evidence type="ECO:0000313" key="2">
    <source>
        <dbReference type="EMBL" id="KAK3307432.1"/>
    </source>
</evidence>
<keyword evidence="3" id="KW-1185">Reference proteome</keyword>
<feature type="transmembrane region" description="Helical" evidence="1">
    <location>
        <begin position="131"/>
        <end position="153"/>
    </location>
</feature>
<sequence>MFVLWIQSTIQPTGPGEPHLADRPLEGRYLEGLDPVRPVTTAPSFISSPQHGLDVSHFEMLSPHGAARIPSAACNWATIKKRHNNGRTSTEPAVDCEAVLPPAVPVFCLRSDLASSIDDLITTLGHHHQSYLASFFEFIECISLLSILPIVLLSQRRRNEQ</sequence>
<gene>
    <name evidence="2" type="ORF">B0T15DRAFT_178067</name>
</gene>
<accession>A0AAJ0GWH8</accession>
<dbReference type="GeneID" id="87881094"/>
<dbReference type="RefSeq" id="XP_062723212.1">
    <property type="nucleotide sequence ID" value="XM_062862265.1"/>
</dbReference>
<dbReference type="EMBL" id="JAUDZG010000003">
    <property type="protein sequence ID" value="KAK3307432.1"/>
    <property type="molecule type" value="Genomic_DNA"/>
</dbReference>
<reference evidence="2" key="1">
    <citation type="journal article" date="2023" name="Mol. Phylogenet. Evol.">
        <title>Genome-scale phylogeny and comparative genomics of the fungal order Sordariales.</title>
        <authorList>
            <person name="Hensen N."/>
            <person name="Bonometti L."/>
            <person name="Westerberg I."/>
            <person name="Brannstrom I.O."/>
            <person name="Guillou S."/>
            <person name="Cros-Aarteil S."/>
            <person name="Calhoun S."/>
            <person name="Haridas S."/>
            <person name="Kuo A."/>
            <person name="Mondo S."/>
            <person name="Pangilinan J."/>
            <person name="Riley R."/>
            <person name="LaButti K."/>
            <person name="Andreopoulos B."/>
            <person name="Lipzen A."/>
            <person name="Chen C."/>
            <person name="Yan M."/>
            <person name="Daum C."/>
            <person name="Ng V."/>
            <person name="Clum A."/>
            <person name="Steindorff A."/>
            <person name="Ohm R.A."/>
            <person name="Martin F."/>
            <person name="Silar P."/>
            <person name="Natvig D.O."/>
            <person name="Lalanne C."/>
            <person name="Gautier V."/>
            <person name="Ament-Velasquez S.L."/>
            <person name="Kruys A."/>
            <person name="Hutchinson M.I."/>
            <person name="Powell A.J."/>
            <person name="Barry K."/>
            <person name="Miller A.N."/>
            <person name="Grigoriev I.V."/>
            <person name="Debuchy R."/>
            <person name="Gladieux P."/>
            <person name="Hiltunen Thoren M."/>
            <person name="Johannesson H."/>
        </authorList>
    </citation>
    <scope>NUCLEOTIDE SEQUENCE</scope>
    <source>
        <strain evidence="2">CBS 333.67</strain>
    </source>
</reference>
<evidence type="ECO:0000313" key="3">
    <source>
        <dbReference type="Proteomes" id="UP001273166"/>
    </source>
</evidence>
<comment type="caution">
    <text evidence="2">The sequence shown here is derived from an EMBL/GenBank/DDBJ whole genome shotgun (WGS) entry which is preliminary data.</text>
</comment>
<keyword evidence="1" id="KW-0812">Transmembrane</keyword>
<evidence type="ECO:0000256" key="1">
    <source>
        <dbReference type="SAM" id="Phobius"/>
    </source>
</evidence>
<proteinExistence type="predicted"/>
<name>A0AAJ0GWH8_9PEZI</name>
<keyword evidence="1" id="KW-1133">Transmembrane helix</keyword>
<organism evidence="2 3">
    <name type="scientific">Chaetomium strumarium</name>
    <dbReference type="NCBI Taxonomy" id="1170767"/>
    <lineage>
        <taxon>Eukaryota</taxon>
        <taxon>Fungi</taxon>
        <taxon>Dikarya</taxon>
        <taxon>Ascomycota</taxon>
        <taxon>Pezizomycotina</taxon>
        <taxon>Sordariomycetes</taxon>
        <taxon>Sordariomycetidae</taxon>
        <taxon>Sordariales</taxon>
        <taxon>Chaetomiaceae</taxon>
        <taxon>Chaetomium</taxon>
    </lineage>
</organism>
<protein>
    <submittedName>
        <fullName evidence="2">Uncharacterized protein</fullName>
    </submittedName>
</protein>
<dbReference type="Proteomes" id="UP001273166">
    <property type="component" value="Unassembled WGS sequence"/>
</dbReference>
<reference evidence="2" key="2">
    <citation type="submission" date="2023-06" db="EMBL/GenBank/DDBJ databases">
        <authorList>
            <consortium name="Lawrence Berkeley National Laboratory"/>
            <person name="Mondo S.J."/>
            <person name="Hensen N."/>
            <person name="Bonometti L."/>
            <person name="Westerberg I."/>
            <person name="Brannstrom I.O."/>
            <person name="Guillou S."/>
            <person name="Cros-Aarteil S."/>
            <person name="Calhoun S."/>
            <person name="Haridas S."/>
            <person name="Kuo A."/>
            <person name="Pangilinan J."/>
            <person name="Riley R."/>
            <person name="Labutti K."/>
            <person name="Andreopoulos B."/>
            <person name="Lipzen A."/>
            <person name="Chen C."/>
            <person name="Yanf M."/>
            <person name="Daum C."/>
            <person name="Ng V."/>
            <person name="Clum A."/>
            <person name="Steindorff A."/>
            <person name="Ohm R."/>
            <person name="Martin F."/>
            <person name="Silar P."/>
            <person name="Natvig D."/>
            <person name="Lalanne C."/>
            <person name="Gautier V."/>
            <person name="Ament-Velasquez S.L."/>
            <person name="Kruys A."/>
            <person name="Hutchinson M.I."/>
            <person name="Powell A.J."/>
            <person name="Barry K."/>
            <person name="Miller A.N."/>
            <person name="Grigoriev I.V."/>
            <person name="Debuchy R."/>
            <person name="Gladieux P."/>
            <person name="Thoren M.H."/>
            <person name="Johannesson H."/>
        </authorList>
    </citation>
    <scope>NUCLEOTIDE SEQUENCE</scope>
    <source>
        <strain evidence="2">CBS 333.67</strain>
    </source>
</reference>
<keyword evidence="1" id="KW-0472">Membrane</keyword>
<dbReference type="AlphaFoldDB" id="A0AAJ0GWH8"/>